<evidence type="ECO:0008006" key="5">
    <source>
        <dbReference type="Google" id="ProtNLM"/>
    </source>
</evidence>
<name>A0A1G1YFE3_9BACT</name>
<organism evidence="3 4">
    <name type="scientific">Candidatus Buchananbacteria bacterium RIFCSPHIGHO2_02_FULL_56_16</name>
    <dbReference type="NCBI Taxonomy" id="1797542"/>
    <lineage>
        <taxon>Bacteria</taxon>
        <taxon>Candidatus Buchananiibacteriota</taxon>
    </lineage>
</organism>
<feature type="domain" description="Glycosyl transferase family 1" evidence="1">
    <location>
        <begin position="199"/>
        <end position="361"/>
    </location>
</feature>
<protein>
    <recommendedName>
        <fullName evidence="5">Glycosyltransferase subfamily 4-like N-terminal domain-containing protein</fullName>
    </recommendedName>
</protein>
<dbReference type="AlphaFoldDB" id="A0A1G1YFE3"/>
<proteinExistence type="predicted"/>
<evidence type="ECO:0000313" key="4">
    <source>
        <dbReference type="Proteomes" id="UP000177310"/>
    </source>
</evidence>
<dbReference type="EMBL" id="MHIL01000026">
    <property type="protein sequence ID" value="OGY50971.1"/>
    <property type="molecule type" value="Genomic_DNA"/>
</dbReference>
<feature type="domain" description="Glycosyltransferase subfamily 4-like N-terminal" evidence="2">
    <location>
        <begin position="18"/>
        <end position="181"/>
    </location>
</feature>
<reference evidence="3 4" key="1">
    <citation type="journal article" date="2016" name="Nat. Commun.">
        <title>Thousands of microbial genomes shed light on interconnected biogeochemical processes in an aquifer system.</title>
        <authorList>
            <person name="Anantharaman K."/>
            <person name="Brown C.T."/>
            <person name="Hug L.A."/>
            <person name="Sharon I."/>
            <person name="Castelle C.J."/>
            <person name="Probst A.J."/>
            <person name="Thomas B.C."/>
            <person name="Singh A."/>
            <person name="Wilkins M.J."/>
            <person name="Karaoz U."/>
            <person name="Brodie E.L."/>
            <person name="Williams K.H."/>
            <person name="Hubbard S.S."/>
            <person name="Banfield J.F."/>
        </authorList>
    </citation>
    <scope>NUCLEOTIDE SEQUENCE [LARGE SCALE GENOMIC DNA]</scope>
</reference>
<dbReference type="Proteomes" id="UP000177310">
    <property type="component" value="Unassembled WGS sequence"/>
</dbReference>
<dbReference type="PANTHER" id="PTHR45947:SF3">
    <property type="entry name" value="SULFOQUINOVOSYL TRANSFERASE SQD2"/>
    <property type="match status" value="1"/>
</dbReference>
<dbReference type="PANTHER" id="PTHR45947">
    <property type="entry name" value="SULFOQUINOVOSYL TRANSFERASE SQD2"/>
    <property type="match status" value="1"/>
</dbReference>
<sequence length="387" mass="43642">MTPPKSLLVSLEFPPQHGGVGNYYYHVCKHLPAGSIVVLAPTSAQAPAFDVKQPFTIIREPRLNRLLTPSRLILVNWWRQWRVYRAIRQSIKVHRVTLLHVGHVLPLGTIALLLKRWRKLPYLLYAHGLDILLPQRSVRKKALLKRIIRQAHGLVSNSNFTREALLKLGGRADTIAVVYPCPNLTDTRVPVDRLEHLRRTHRLDGKRVILTVGRLVERKGHDQIIRALPAVRQRVPNATYLVVGNGPYRHRLQQLVNQYRLGEHVTFLDRVDETQLAACFEVCDVFAMPSRQIGPDVEGFGMVYLEAGLFGKPAVAGESGGATEAVLNNLTGITVNPNDTAAISAALIKLLTDRAYAGRLGFQAMQRVLEMFTWDHQVEKLQKLLQR</sequence>
<dbReference type="SUPFAM" id="SSF53756">
    <property type="entry name" value="UDP-Glycosyltransferase/glycogen phosphorylase"/>
    <property type="match status" value="1"/>
</dbReference>
<evidence type="ECO:0000259" key="2">
    <source>
        <dbReference type="Pfam" id="PF13439"/>
    </source>
</evidence>
<dbReference type="Pfam" id="PF00534">
    <property type="entry name" value="Glycos_transf_1"/>
    <property type="match status" value="1"/>
</dbReference>
<dbReference type="CDD" id="cd03801">
    <property type="entry name" value="GT4_PimA-like"/>
    <property type="match status" value="1"/>
</dbReference>
<evidence type="ECO:0000313" key="3">
    <source>
        <dbReference type="EMBL" id="OGY50971.1"/>
    </source>
</evidence>
<dbReference type="GO" id="GO:0016758">
    <property type="term" value="F:hexosyltransferase activity"/>
    <property type="evidence" value="ECO:0007669"/>
    <property type="project" value="TreeGrafter"/>
</dbReference>
<accession>A0A1G1YFE3</accession>
<comment type="caution">
    <text evidence="3">The sequence shown here is derived from an EMBL/GenBank/DDBJ whole genome shotgun (WGS) entry which is preliminary data.</text>
</comment>
<dbReference type="InterPro" id="IPR050194">
    <property type="entry name" value="Glycosyltransferase_grp1"/>
</dbReference>
<dbReference type="Pfam" id="PF13439">
    <property type="entry name" value="Glyco_transf_4"/>
    <property type="match status" value="1"/>
</dbReference>
<dbReference type="STRING" id="1797542.A3J59_00545"/>
<dbReference type="InterPro" id="IPR001296">
    <property type="entry name" value="Glyco_trans_1"/>
</dbReference>
<dbReference type="Gene3D" id="3.40.50.2000">
    <property type="entry name" value="Glycogen Phosphorylase B"/>
    <property type="match status" value="2"/>
</dbReference>
<dbReference type="InterPro" id="IPR028098">
    <property type="entry name" value="Glyco_trans_4-like_N"/>
</dbReference>
<evidence type="ECO:0000259" key="1">
    <source>
        <dbReference type="Pfam" id="PF00534"/>
    </source>
</evidence>
<gene>
    <name evidence="3" type="ORF">A3J59_00545</name>
</gene>